<dbReference type="PANTHER" id="PTHR11229">
    <property type="entry name" value="50S RIBOSOMAL PROTEIN L3"/>
    <property type="match status" value="1"/>
</dbReference>
<name>A0A1G2G6Q4_9BACT</name>
<keyword evidence="4 9" id="KW-0689">Ribosomal protein</keyword>
<evidence type="ECO:0000256" key="7">
    <source>
        <dbReference type="ARBA" id="ARBA00035457"/>
    </source>
</evidence>
<comment type="caution">
    <text evidence="9">The sequence shown here is derived from an EMBL/GenBank/DDBJ whole genome shotgun (WGS) entry which is preliminary data.</text>
</comment>
<evidence type="ECO:0000256" key="5">
    <source>
        <dbReference type="ARBA" id="ARBA00023274"/>
    </source>
</evidence>
<evidence type="ECO:0000256" key="2">
    <source>
        <dbReference type="ARBA" id="ARBA00022730"/>
    </source>
</evidence>
<dbReference type="GO" id="GO:0019843">
    <property type="term" value="F:rRNA binding"/>
    <property type="evidence" value="ECO:0007669"/>
    <property type="project" value="UniProtKB-KW"/>
</dbReference>
<dbReference type="STRING" id="1802117.A3J54_02895"/>
<dbReference type="Proteomes" id="UP000176576">
    <property type="component" value="Unassembled WGS sequence"/>
</dbReference>
<keyword evidence="5" id="KW-0687">Ribonucleoprotein</keyword>
<evidence type="ECO:0000256" key="4">
    <source>
        <dbReference type="ARBA" id="ARBA00022980"/>
    </source>
</evidence>
<dbReference type="Gene3D" id="2.40.30.10">
    <property type="entry name" value="Translation factors"/>
    <property type="match status" value="2"/>
</dbReference>
<feature type="region of interest" description="Disordered" evidence="8">
    <location>
        <begin position="114"/>
        <end position="134"/>
    </location>
</feature>
<proteinExistence type="inferred from homology"/>
<organism evidence="9 10">
    <name type="scientific">Candidatus Ryanbacteria bacterium RIFCSPHIGHO2_02_FULL_45_13b</name>
    <dbReference type="NCBI Taxonomy" id="1802117"/>
    <lineage>
        <taxon>Bacteria</taxon>
        <taxon>Candidatus Ryaniibacteriota</taxon>
    </lineage>
</organism>
<accession>A0A1G2G6Q4</accession>
<keyword evidence="3" id="KW-0694">RNA-binding</keyword>
<dbReference type="GO" id="GO:0006412">
    <property type="term" value="P:translation"/>
    <property type="evidence" value="ECO:0007669"/>
    <property type="project" value="InterPro"/>
</dbReference>
<keyword evidence="2" id="KW-0699">rRNA-binding</keyword>
<comment type="similarity">
    <text evidence="1">Belongs to the universal ribosomal protein uL3 family.</text>
</comment>
<dbReference type="InterPro" id="IPR019927">
    <property type="entry name" value="Ribosomal_uL3_bac/org-type"/>
</dbReference>
<dbReference type="PANTHER" id="PTHR11229:SF16">
    <property type="entry name" value="LARGE RIBOSOMAL SUBUNIT PROTEIN UL3C"/>
    <property type="match status" value="1"/>
</dbReference>
<dbReference type="AlphaFoldDB" id="A0A1G2G6Q4"/>
<dbReference type="EMBL" id="MHNN01000018">
    <property type="protein sequence ID" value="OGZ45929.1"/>
    <property type="molecule type" value="Genomic_DNA"/>
</dbReference>
<dbReference type="FunFam" id="2.40.30.10:FF:000004">
    <property type="entry name" value="50S ribosomal protein L3"/>
    <property type="match status" value="1"/>
</dbReference>
<dbReference type="InterPro" id="IPR009000">
    <property type="entry name" value="Transl_B-barrel_sf"/>
</dbReference>
<protein>
    <recommendedName>
        <fullName evidence="6">Large ribosomal subunit protein uL3</fullName>
    </recommendedName>
    <alternativeName>
        <fullName evidence="7">50S ribosomal protein L3</fullName>
    </alternativeName>
</protein>
<dbReference type="GO" id="GO:0003735">
    <property type="term" value="F:structural constituent of ribosome"/>
    <property type="evidence" value="ECO:0007669"/>
    <property type="project" value="InterPro"/>
</dbReference>
<dbReference type="SUPFAM" id="SSF50447">
    <property type="entry name" value="Translation proteins"/>
    <property type="match status" value="1"/>
</dbReference>
<reference evidence="9 10" key="1">
    <citation type="journal article" date="2016" name="Nat. Commun.">
        <title>Thousands of microbial genomes shed light on interconnected biogeochemical processes in an aquifer system.</title>
        <authorList>
            <person name="Anantharaman K."/>
            <person name="Brown C.T."/>
            <person name="Hug L.A."/>
            <person name="Sharon I."/>
            <person name="Castelle C.J."/>
            <person name="Probst A.J."/>
            <person name="Thomas B.C."/>
            <person name="Singh A."/>
            <person name="Wilkins M.J."/>
            <person name="Karaoz U."/>
            <person name="Brodie E.L."/>
            <person name="Williams K.H."/>
            <person name="Hubbard S.S."/>
            <person name="Banfield J.F."/>
        </authorList>
    </citation>
    <scope>NUCLEOTIDE SEQUENCE [LARGE SCALE GENOMIC DNA]</scope>
</reference>
<gene>
    <name evidence="9" type="ORF">A3J54_02895</name>
</gene>
<dbReference type="InterPro" id="IPR000597">
    <property type="entry name" value="Ribosomal_uL3"/>
</dbReference>
<evidence type="ECO:0000256" key="6">
    <source>
        <dbReference type="ARBA" id="ARBA00035243"/>
    </source>
</evidence>
<evidence type="ECO:0000313" key="10">
    <source>
        <dbReference type="Proteomes" id="UP000176576"/>
    </source>
</evidence>
<dbReference type="Pfam" id="PF00297">
    <property type="entry name" value="Ribosomal_L3"/>
    <property type="match status" value="1"/>
</dbReference>
<evidence type="ECO:0000313" key="9">
    <source>
        <dbReference type="EMBL" id="OGZ45929.1"/>
    </source>
</evidence>
<dbReference type="GO" id="GO:1990904">
    <property type="term" value="C:ribonucleoprotein complex"/>
    <property type="evidence" value="ECO:0007669"/>
    <property type="project" value="UniProtKB-KW"/>
</dbReference>
<dbReference type="GO" id="GO:0005840">
    <property type="term" value="C:ribosome"/>
    <property type="evidence" value="ECO:0007669"/>
    <property type="project" value="UniProtKB-KW"/>
</dbReference>
<evidence type="ECO:0000256" key="3">
    <source>
        <dbReference type="ARBA" id="ARBA00022884"/>
    </source>
</evidence>
<evidence type="ECO:0000256" key="1">
    <source>
        <dbReference type="ARBA" id="ARBA00006540"/>
    </source>
</evidence>
<evidence type="ECO:0000256" key="8">
    <source>
        <dbReference type="SAM" id="MobiDB-lite"/>
    </source>
</evidence>
<sequence length="189" mass="20397">MMKFILGKKQEMTQMFREDGKAEPVTLVLVEPAEISLLRTKEKDGYDALQVKRNSVRCEVRLRNGAEVADAGSTYPVGTSLTISQFSVGDRVTIASISKSKGFQGGVKRHGFHGAASTHGVKHAHRQPGSIGAGGVQRVLKGQRMAGRMGGDRITMRGVRVVYVYPEKNLIALKGGIPGHRGSLVEIKG</sequence>